<proteinExistence type="predicted"/>
<accession>A0A174F9V0</accession>
<evidence type="ECO:0000313" key="1">
    <source>
        <dbReference type="EMBL" id="CUO47092.1"/>
    </source>
</evidence>
<reference evidence="1 2" key="1">
    <citation type="submission" date="2015-09" db="EMBL/GenBank/DDBJ databases">
        <authorList>
            <consortium name="Pathogen Informatics"/>
        </authorList>
    </citation>
    <scope>NUCLEOTIDE SEQUENCE [LARGE SCALE GENOMIC DNA]</scope>
    <source>
        <strain evidence="1 2">2789STDY5608854</strain>
    </source>
</reference>
<dbReference type="Proteomes" id="UP000095746">
    <property type="component" value="Unassembled WGS sequence"/>
</dbReference>
<dbReference type="EMBL" id="CYZT01000098">
    <property type="protein sequence ID" value="CUO47092.1"/>
    <property type="molecule type" value="Genomic_DNA"/>
</dbReference>
<name>A0A174F9V0_FLAPL</name>
<evidence type="ECO:0000313" key="2">
    <source>
        <dbReference type="Proteomes" id="UP000095746"/>
    </source>
</evidence>
<protein>
    <submittedName>
        <fullName evidence="1">Uncharacterized protein</fullName>
    </submittedName>
</protein>
<organism evidence="1 2">
    <name type="scientific">Flavonifractor plautii</name>
    <name type="common">Fusobacterium plautii</name>
    <dbReference type="NCBI Taxonomy" id="292800"/>
    <lineage>
        <taxon>Bacteria</taxon>
        <taxon>Bacillati</taxon>
        <taxon>Bacillota</taxon>
        <taxon>Clostridia</taxon>
        <taxon>Eubacteriales</taxon>
        <taxon>Oscillospiraceae</taxon>
        <taxon>Flavonifractor</taxon>
    </lineage>
</organism>
<dbReference type="AlphaFoldDB" id="A0A174F9V0"/>
<gene>
    <name evidence="1" type="ORF">ERS852411_01596</name>
</gene>
<sequence>MADGIAEGVAAGTAGDAGTVCSGAGVAAGRFMRPASTGVGRGEGVTVIWAVPATGASGSSGVREEKR</sequence>